<dbReference type="EMBL" id="BAABDG010000002">
    <property type="protein sequence ID" value="GAA3884364.1"/>
    <property type="molecule type" value="Genomic_DNA"/>
</dbReference>
<dbReference type="PANTHER" id="PTHR43179">
    <property type="entry name" value="RHAMNOSYLTRANSFERASE WBBL"/>
    <property type="match status" value="1"/>
</dbReference>
<dbReference type="PANTHER" id="PTHR43179:SF7">
    <property type="entry name" value="RHAMNOSYLTRANSFERASE WBBL"/>
    <property type="match status" value="1"/>
</dbReference>
<dbReference type="Gene3D" id="3.90.550.10">
    <property type="entry name" value="Spore Coat Polysaccharide Biosynthesis Protein SpsA, Chain A"/>
    <property type="match status" value="1"/>
</dbReference>
<proteinExistence type="predicted"/>
<gene>
    <name evidence="1" type="ORF">GCM10022405_07200</name>
</gene>
<dbReference type="SUPFAM" id="SSF53448">
    <property type="entry name" value="Nucleotide-diphospho-sugar transferases"/>
    <property type="match status" value="1"/>
</dbReference>
<evidence type="ECO:0000313" key="2">
    <source>
        <dbReference type="Proteomes" id="UP001499994"/>
    </source>
</evidence>
<name>A0ABP7KQ09_9GAMM</name>
<reference evidence="2" key="1">
    <citation type="journal article" date="2019" name="Int. J. Syst. Evol. Microbiol.">
        <title>The Global Catalogue of Microorganisms (GCM) 10K type strain sequencing project: providing services to taxonomists for standard genome sequencing and annotation.</title>
        <authorList>
            <consortium name="The Broad Institute Genomics Platform"/>
            <consortium name="The Broad Institute Genome Sequencing Center for Infectious Disease"/>
            <person name="Wu L."/>
            <person name="Ma J."/>
        </authorList>
    </citation>
    <scope>NUCLEOTIDE SEQUENCE [LARGE SCALE GENOMIC DNA]</scope>
    <source>
        <strain evidence="2">JCM 17201</strain>
    </source>
</reference>
<sequence>MKDRVLVVIVTYNSEKHIQWCIDGLNKTSSNITIRIVDSGSKETNYLNTVESTNEITIIKKDNIGFVAGNNTALYDLDFFDWVLFLNPDACIDSESFDSLISYAAREENNKVGAFTVPLIRYDIEKKCSLNLFDSVGINCSYLGRWHDIYANNEVCNIEESFTEVDAICGAFMLVRREALKSSADSTGGLGFERKYFMYKEDIELSQRIIKSGWKIGVYNLVTAFHCRGWSDSRKVVPYWARWHSAKNDVDVAFKYKWRALPFALIKLIWVRFLENK</sequence>
<dbReference type="InterPro" id="IPR029044">
    <property type="entry name" value="Nucleotide-diphossugar_trans"/>
</dbReference>
<accession>A0ABP7KQ09</accession>
<protein>
    <submittedName>
        <fullName evidence="1">Glycosyltransferase</fullName>
    </submittedName>
</protein>
<dbReference type="RefSeq" id="WP_346079216.1">
    <property type="nucleotide sequence ID" value="NZ_BAABDG010000002.1"/>
</dbReference>
<evidence type="ECO:0000313" key="1">
    <source>
        <dbReference type="EMBL" id="GAA3884364.1"/>
    </source>
</evidence>
<keyword evidence="2" id="KW-1185">Reference proteome</keyword>
<dbReference type="Pfam" id="PF13641">
    <property type="entry name" value="Glyco_tranf_2_3"/>
    <property type="match status" value="1"/>
</dbReference>
<organism evidence="1 2">
    <name type="scientific">Gibbsiella dentisursi</name>
    <dbReference type="NCBI Taxonomy" id="796890"/>
    <lineage>
        <taxon>Bacteria</taxon>
        <taxon>Pseudomonadati</taxon>
        <taxon>Pseudomonadota</taxon>
        <taxon>Gammaproteobacteria</taxon>
        <taxon>Enterobacterales</taxon>
        <taxon>Yersiniaceae</taxon>
        <taxon>Gibbsiella</taxon>
    </lineage>
</organism>
<dbReference type="Proteomes" id="UP001499994">
    <property type="component" value="Unassembled WGS sequence"/>
</dbReference>
<comment type="caution">
    <text evidence="1">The sequence shown here is derived from an EMBL/GenBank/DDBJ whole genome shotgun (WGS) entry which is preliminary data.</text>
</comment>